<dbReference type="InterPro" id="IPR001214">
    <property type="entry name" value="SET_dom"/>
</dbReference>
<dbReference type="PROSITE" id="PS50280">
    <property type="entry name" value="SET"/>
    <property type="match status" value="1"/>
</dbReference>
<keyword evidence="3" id="KW-1133">Transmembrane helix</keyword>
<dbReference type="InterPro" id="IPR053201">
    <property type="entry name" value="Flavunoidine_N-MTase"/>
</dbReference>
<feature type="transmembrane region" description="Helical" evidence="3">
    <location>
        <begin position="170"/>
        <end position="192"/>
    </location>
</feature>
<dbReference type="RefSeq" id="WP_174194279.1">
    <property type="nucleotide sequence ID" value="NZ_JABULH010000004.1"/>
</dbReference>
<dbReference type="Proteomes" id="UP000621447">
    <property type="component" value="Unassembled WGS sequence"/>
</dbReference>
<reference evidence="6 7" key="1">
    <citation type="submission" date="2020-06" db="EMBL/GenBank/DDBJ databases">
        <title>Sphingomonas hominis sp. nov., a member of the Sphingomonas, isolated from the hair of a 22-year-old girl.</title>
        <authorList>
            <person name="Zhang D.-F."/>
            <person name="Cui X.-W."/>
        </authorList>
    </citation>
    <scope>NUCLEOTIDE SEQUENCE [LARGE SCALE GENOMIC DNA]</scope>
    <source>
        <strain evidence="6 7">HHU CXW</strain>
    </source>
</reference>
<keyword evidence="1" id="KW-0808">Transferase</keyword>
<gene>
    <name evidence="6" type="ORF">HRV97_10790</name>
</gene>
<evidence type="ECO:0000313" key="7">
    <source>
        <dbReference type="Proteomes" id="UP000621447"/>
    </source>
</evidence>
<keyword evidence="2" id="KW-0949">S-adenosyl-L-methionine</keyword>
<dbReference type="PANTHER" id="PTHR12350:SF19">
    <property type="entry name" value="SET DOMAIN-CONTAINING PROTEIN"/>
    <property type="match status" value="1"/>
</dbReference>
<feature type="domain" description="Post-SET" evidence="5">
    <location>
        <begin position="327"/>
        <end position="343"/>
    </location>
</feature>
<feature type="transmembrane region" description="Helical" evidence="3">
    <location>
        <begin position="37"/>
        <end position="54"/>
    </location>
</feature>
<comment type="caution">
    <text evidence="6">The sequence shown here is derived from an EMBL/GenBank/DDBJ whole genome shotgun (WGS) entry which is preliminary data.</text>
</comment>
<organism evidence="6 7">
    <name type="scientific">Sphingomonas hominis</name>
    <dbReference type="NCBI Taxonomy" id="2741495"/>
    <lineage>
        <taxon>Bacteria</taxon>
        <taxon>Pseudomonadati</taxon>
        <taxon>Pseudomonadota</taxon>
        <taxon>Alphaproteobacteria</taxon>
        <taxon>Sphingomonadales</taxon>
        <taxon>Sphingomonadaceae</taxon>
        <taxon>Sphingomonas</taxon>
    </lineage>
</organism>
<keyword evidence="3" id="KW-0812">Transmembrane</keyword>
<evidence type="ECO:0000259" key="5">
    <source>
        <dbReference type="PROSITE" id="PS50868"/>
    </source>
</evidence>
<dbReference type="SMART" id="SM00317">
    <property type="entry name" value="SET"/>
    <property type="match status" value="1"/>
</dbReference>
<evidence type="ECO:0000259" key="4">
    <source>
        <dbReference type="PROSITE" id="PS50280"/>
    </source>
</evidence>
<feature type="domain" description="SET" evidence="4">
    <location>
        <begin position="215"/>
        <end position="319"/>
    </location>
</feature>
<sequence length="375" mass="41294">MYPDPWFLLAVVASFTGYAIYLAGLQRRLVEPNRASWLIWGSGTLVEAVTYAAVNPGTLQSFVFLFSAAACLTVAIALWRRSRWSAPDAIEGVCMASSLGAILLWLVFREAFWAHMLVVAVVPVSFWPTWRSVWADRARERSPAWGLWSIGDLATLILATRMGGQGIGEYAYILVELACHASVWFMVGLATVNPLRSFGWREGRLRVLDAYAPANPFAVRDTHLGKAVFAAQAFAAGEPIVAFTGRRLAADRLPRRLSGRTDRFVQITRDAYLGPSGAIDDLINHSCAPNAGLHFTGDAPLLVAMRDIAVGEEISWDYSTTLADPDWRMACACGAPACRGTIAAFDTLPPERQRWYLDHDLVAPYLRRDRTDVAA</sequence>
<feature type="transmembrane region" description="Helical" evidence="3">
    <location>
        <begin position="6"/>
        <end position="25"/>
    </location>
</feature>
<protein>
    <submittedName>
        <fullName evidence="6">SET domain-containing protein-lysine N-methyltransferase</fullName>
    </submittedName>
</protein>
<evidence type="ECO:0000256" key="2">
    <source>
        <dbReference type="ARBA" id="ARBA00022691"/>
    </source>
</evidence>
<dbReference type="InterPro" id="IPR003616">
    <property type="entry name" value="Post-SET_dom"/>
</dbReference>
<feature type="transmembrane region" description="Helical" evidence="3">
    <location>
        <begin position="114"/>
        <end position="133"/>
    </location>
</feature>
<dbReference type="EMBL" id="JABULH010000004">
    <property type="protein sequence ID" value="NTS65647.1"/>
    <property type="molecule type" value="Genomic_DNA"/>
</dbReference>
<dbReference type="InterPro" id="IPR046341">
    <property type="entry name" value="SET_dom_sf"/>
</dbReference>
<evidence type="ECO:0000256" key="1">
    <source>
        <dbReference type="ARBA" id="ARBA00022679"/>
    </source>
</evidence>
<dbReference type="PROSITE" id="PS50868">
    <property type="entry name" value="POST_SET"/>
    <property type="match status" value="1"/>
</dbReference>
<feature type="transmembrane region" description="Helical" evidence="3">
    <location>
        <begin position="90"/>
        <end position="108"/>
    </location>
</feature>
<proteinExistence type="predicted"/>
<accession>A0ABX2JGZ9</accession>
<dbReference type="Gene3D" id="2.170.270.10">
    <property type="entry name" value="SET domain"/>
    <property type="match status" value="1"/>
</dbReference>
<name>A0ABX2JGZ9_9SPHN</name>
<dbReference type="Pfam" id="PF00856">
    <property type="entry name" value="SET"/>
    <property type="match status" value="1"/>
</dbReference>
<keyword evidence="3" id="KW-0472">Membrane</keyword>
<evidence type="ECO:0000256" key="3">
    <source>
        <dbReference type="SAM" id="Phobius"/>
    </source>
</evidence>
<dbReference type="PANTHER" id="PTHR12350">
    <property type="entry name" value="HISTONE-LYSINE N-METHYLTRANSFERASE-RELATED"/>
    <property type="match status" value="1"/>
</dbReference>
<dbReference type="SUPFAM" id="SSF82199">
    <property type="entry name" value="SET domain"/>
    <property type="match status" value="1"/>
</dbReference>
<keyword evidence="7" id="KW-1185">Reference proteome</keyword>
<feature type="transmembrane region" description="Helical" evidence="3">
    <location>
        <begin position="60"/>
        <end position="78"/>
    </location>
</feature>
<evidence type="ECO:0000313" key="6">
    <source>
        <dbReference type="EMBL" id="NTS65647.1"/>
    </source>
</evidence>